<evidence type="ECO:0000313" key="7">
    <source>
        <dbReference type="Proteomes" id="UP000702544"/>
    </source>
</evidence>
<keyword evidence="4" id="KW-0472">Membrane</keyword>
<dbReference type="InterPro" id="IPR019734">
    <property type="entry name" value="TPR_rpt"/>
</dbReference>
<feature type="repeat" description="TPR" evidence="2">
    <location>
        <begin position="669"/>
        <end position="702"/>
    </location>
</feature>
<dbReference type="EMBL" id="JAACAK010000080">
    <property type="protein sequence ID" value="NIR75405.1"/>
    <property type="molecule type" value="Genomic_DNA"/>
</dbReference>
<feature type="transmembrane region" description="Helical" evidence="4">
    <location>
        <begin position="29"/>
        <end position="49"/>
    </location>
</feature>
<feature type="repeat" description="TPR" evidence="2">
    <location>
        <begin position="703"/>
        <end position="736"/>
    </location>
</feature>
<evidence type="ECO:0000256" key="1">
    <source>
        <dbReference type="ARBA" id="ARBA00022729"/>
    </source>
</evidence>
<evidence type="ECO:0000313" key="6">
    <source>
        <dbReference type="EMBL" id="NIR75405.1"/>
    </source>
</evidence>
<name>A0AAE5CC96_9BACT</name>
<dbReference type="PANTHER" id="PTHR35038:SF8">
    <property type="entry name" value="C-TYPE POLYHEME CYTOCHROME OMCC"/>
    <property type="match status" value="1"/>
</dbReference>
<evidence type="ECO:0000256" key="3">
    <source>
        <dbReference type="SAM" id="MobiDB-lite"/>
    </source>
</evidence>
<dbReference type="SUPFAM" id="SSF48452">
    <property type="entry name" value="TPR-like"/>
    <property type="match status" value="1"/>
</dbReference>
<dbReference type="InterPro" id="IPR036280">
    <property type="entry name" value="Multihaem_cyt_sf"/>
</dbReference>
<dbReference type="Pfam" id="PF13435">
    <property type="entry name" value="Cytochrome_C554"/>
    <property type="match status" value="1"/>
</dbReference>
<keyword evidence="2" id="KW-0802">TPR repeat</keyword>
<dbReference type="InterPro" id="IPR011990">
    <property type="entry name" value="TPR-like_helical_dom_sf"/>
</dbReference>
<feature type="domain" description="Cytochrome c-552/4" evidence="5">
    <location>
        <begin position="81"/>
        <end position="101"/>
    </location>
</feature>
<dbReference type="InterPro" id="IPR051829">
    <property type="entry name" value="Multiheme_Cytochr_ET"/>
</dbReference>
<comment type="caution">
    <text evidence="6">The sequence shown here is derived from an EMBL/GenBank/DDBJ whole genome shotgun (WGS) entry which is preliminary data.</text>
</comment>
<dbReference type="Proteomes" id="UP000702544">
    <property type="component" value="Unassembled WGS sequence"/>
</dbReference>
<dbReference type="PANTHER" id="PTHR35038">
    <property type="entry name" value="DISSIMILATORY SULFITE REDUCTASE SIRA"/>
    <property type="match status" value="1"/>
</dbReference>
<dbReference type="Gene3D" id="1.25.40.10">
    <property type="entry name" value="Tetratricopeptide repeat domain"/>
    <property type="match status" value="2"/>
</dbReference>
<evidence type="ECO:0000256" key="4">
    <source>
        <dbReference type="SAM" id="Phobius"/>
    </source>
</evidence>
<reference evidence="6 7" key="1">
    <citation type="submission" date="2020-01" db="EMBL/GenBank/DDBJ databases">
        <title>Genomes assembled from Gulf of Kutch pelagic sediment metagenomes.</title>
        <authorList>
            <person name="Chandrashekar M."/>
            <person name="Mahajan M.S."/>
            <person name="Dave K.J."/>
            <person name="Vatsa P."/>
            <person name="Nathani N.M."/>
        </authorList>
    </citation>
    <scope>NUCLEOTIDE SEQUENCE [LARGE SCALE GENOMIC DNA]</scope>
    <source>
        <strain evidence="6">KS3-K002</strain>
    </source>
</reference>
<dbReference type="Pfam" id="PF13432">
    <property type="entry name" value="TPR_16"/>
    <property type="match status" value="1"/>
</dbReference>
<dbReference type="PROSITE" id="PS50293">
    <property type="entry name" value="TPR_REGION"/>
    <property type="match status" value="1"/>
</dbReference>
<accession>A0AAE5CC96</accession>
<sequence>MSERKRARARKPRQEEPSPPDTTPSRRGWAVGAAAVLVVAATVLLVQVARRGPDGGGTFPVPGPAILDTAASFEDFVGSDECEECHKAEYDAWERSTHGKAGGVPGDVRVIAPFDGVPIRFADAIVTPLAAEDGRLGFRVVQRDGTERFFEVAGVVGGGHMVGGGTQAFFSRFPDGTYRFLPFDYVRQEGVWFCQTAGRSNQGWTPIRPDMALSDCNDWPPVRVLGSYERLRNCQNCHGSQIVVRYDFEEKRYRTRFTTLAINCESCHGPGRRHIEIADSDSIDRVTDIGVEALATLDKDGSLGVCFQCHAVKAQLRPGFISGRPLEESFSDLLLLLSYRPYFPDGRIRTFAYQQQHLYSDCYLNGSMTCVDCHDPHSQKYRDIWGRPLVGRFSDGQCLDCHPSKAEEEEIVAEEPDSIWRVEIAGRPRAAAGTTVRINAHGRHRVGTPGSRCIDCHMPYLQEPDVGRRLRYSRSDHTIPIPRPRFDAMFGVENACVKCHRGRTFGEVQAQMRDWYGELKPPKDLIAGLLTARGVEDPAEAARLMLLPEDDYVALQFTNLSYYMLTYLRPDMSVLADEAVERLQRLAESDDLDLKALALASLHLARGDDPDVRSYLAGQLRGLGRKDRDIRRRWVWVLNFRGDAYSARGEYQRALAAYRKALEILPHDAKVLRNVGIGYSNLNDHGSALRYLRRSENANPNDVLTLVTLAFAMAAGGDMNGALNLYRRAIELNPWEPTSYFSLGNALLRGRRVENAIEAYRRALELDPGMAEAHFALGRIYYQLNRYNEAAAALRRGLEFDRGNEGARQLLMRLREEVETPPP</sequence>
<dbReference type="PROSITE" id="PS50005">
    <property type="entry name" value="TPR"/>
    <property type="match status" value="5"/>
</dbReference>
<organism evidence="6 7">
    <name type="scientific">Candidatus Kutchimonas denitrificans</name>
    <dbReference type="NCBI Taxonomy" id="3056748"/>
    <lineage>
        <taxon>Bacteria</taxon>
        <taxon>Pseudomonadati</taxon>
        <taxon>Gemmatimonadota</taxon>
        <taxon>Gemmatimonadia</taxon>
        <taxon>Candidatus Palauibacterales</taxon>
        <taxon>Candidatus Palauibacteraceae</taxon>
        <taxon>Candidatus Kutchimonas</taxon>
    </lineage>
</organism>
<evidence type="ECO:0000259" key="5">
    <source>
        <dbReference type="Pfam" id="PF13435"/>
    </source>
</evidence>
<protein>
    <submittedName>
        <fullName evidence="6">Tetratricopeptide repeat protein</fullName>
    </submittedName>
</protein>
<dbReference type="Gene3D" id="1.10.1130.10">
    <property type="entry name" value="Flavocytochrome C3, Chain A"/>
    <property type="match status" value="3"/>
</dbReference>
<dbReference type="SUPFAM" id="SSF48695">
    <property type="entry name" value="Multiheme cytochromes"/>
    <property type="match status" value="1"/>
</dbReference>
<dbReference type="InterPro" id="IPR023155">
    <property type="entry name" value="Cyt_c-552/4"/>
</dbReference>
<keyword evidence="1" id="KW-0732">Signal</keyword>
<evidence type="ECO:0000256" key="2">
    <source>
        <dbReference type="PROSITE-ProRule" id="PRU00339"/>
    </source>
</evidence>
<dbReference type="AlphaFoldDB" id="A0AAE5CC96"/>
<dbReference type="SMART" id="SM00028">
    <property type="entry name" value="TPR"/>
    <property type="match status" value="5"/>
</dbReference>
<proteinExistence type="predicted"/>
<feature type="repeat" description="TPR" evidence="2">
    <location>
        <begin position="771"/>
        <end position="804"/>
    </location>
</feature>
<keyword evidence="4" id="KW-0812">Transmembrane</keyword>
<dbReference type="Pfam" id="PF00515">
    <property type="entry name" value="TPR_1"/>
    <property type="match status" value="1"/>
</dbReference>
<feature type="compositionally biased region" description="Basic residues" evidence="3">
    <location>
        <begin position="1"/>
        <end position="11"/>
    </location>
</feature>
<feature type="repeat" description="TPR" evidence="2">
    <location>
        <begin position="737"/>
        <end position="770"/>
    </location>
</feature>
<keyword evidence="4" id="KW-1133">Transmembrane helix</keyword>
<feature type="repeat" description="TPR" evidence="2">
    <location>
        <begin position="635"/>
        <end position="668"/>
    </location>
</feature>
<feature type="region of interest" description="Disordered" evidence="3">
    <location>
        <begin position="1"/>
        <end position="27"/>
    </location>
</feature>
<gene>
    <name evidence="6" type="ORF">GWO12_09905</name>
</gene>